<keyword evidence="2" id="KW-0808">Transferase</keyword>
<sequence length="264" mass="28623">MAGTADGAAVRAARAVQLHLTGERTVPGVPEENYWFRRHEAAYRALVPLCADAVVLEAGCGEGYGAKMIAEVAERVIALDYDAECVRHVARAYPAVSPVRGNLAWLPLRDGSVDVVANLQVIEHLWDQHGFLRECLRVLRPGGLLLCTTPNRLTFTPDSDTPLNPYHTRELTAAELSDLLGEAGFAVRSLRGLHHGPGVRRLDDRYGGSIIEAQLDVVMGHLPGAAPWPDDLLADVAALTADDFVIRDEDIDASLDLIAVAVRR</sequence>
<gene>
    <name evidence="2" type="ORF">DIU77_04140</name>
</gene>
<dbReference type="EMBL" id="QGUI01000101">
    <property type="protein sequence ID" value="PZN00201.1"/>
    <property type="molecule type" value="Genomic_DNA"/>
</dbReference>
<dbReference type="STRING" id="1111738.GCA_000427905_02781"/>
<proteinExistence type="predicted"/>
<evidence type="ECO:0000313" key="2">
    <source>
        <dbReference type="EMBL" id="PZN00201.1"/>
    </source>
</evidence>
<protein>
    <submittedName>
        <fullName evidence="2">Class I SAM-dependent methyltransferase</fullName>
    </submittedName>
</protein>
<comment type="caution">
    <text evidence="2">The sequence shown here is derived from an EMBL/GenBank/DDBJ whole genome shotgun (WGS) entry which is preliminary data.</text>
</comment>
<dbReference type="SUPFAM" id="SSF53335">
    <property type="entry name" value="S-adenosyl-L-methionine-dependent methyltransferases"/>
    <property type="match status" value="1"/>
</dbReference>
<evidence type="ECO:0000259" key="1">
    <source>
        <dbReference type="Pfam" id="PF08241"/>
    </source>
</evidence>
<dbReference type="Gene3D" id="3.40.50.150">
    <property type="entry name" value="Vaccinia Virus protein VP39"/>
    <property type="match status" value="1"/>
</dbReference>
<name>A0A2W4JM42_9PSEU</name>
<dbReference type="InterPro" id="IPR013216">
    <property type="entry name" value="Methyltransf_11"/>
</dbReference>
<dbReference type="InterPro" id="IPR029063">
    <property type="entry name" value="SAM-dependent_MTases_sf"/>
</dbReference>
<dbReference type="Pfam" id="PF08241">
    <property type="entry name" value="Methyltransf_11"/>
    <property type="match status" value="1"/>
</dbReference>
<dbReference type="CDD" id="cd02440">
    <property type="entry name" value="AdoMet_MTases"/>
    <property type="match status" value="1"/>
</dbReference>
<dbReference type="GO" id="GO:0008757">
    <property type="term" value="F:S-adenosylmethionine-dependent methyltransferase activity"/>
    <property type="evidence" value="ECO:0007669"/>
    <property type="project" value="InterPro"/>
</dbReference>
<organism evidence="2">
    <name type="scientific">Thermocrispum agreste</name>
    <dbReference type="NCBI Taxonomy" id="37925"/>
    <lineage>
        <taxon>Bacteria</taxon>
        <taxon>Bacillati</taxon>
        <taxon>Actinomycetota</taxon>
        <taxon>Actinomycetes</taxon>
        <taxon>Pseudonocardiales</taxon>
        <taxon>Pseudonocardiaceae</taxon>
        <taxon>Thermocrispum</taxon>
    </lineage>
</organism>
<accession>A0A2W4JM42</accession>
<dbReference type="AlphaFoldDB" id="A0A2W4JM42"/>
<reference evidence="2" key="1">
    <citation type="submission" date="2018-05" db="EMBL/GenBank/DDBJ databases">
        <authorList>
            <person name="Lanie J.A."/>
            <person name="Ng W.-L."/>
            <person name="Kazmierczak K.M."/>
            <person name="Andrzejewski T.M."/>
            <person name="Davidsen T.M."/>
            <person name="Wayne K.J."/>
            <person name="Tettelin H."/>
            <person name="Glass J.I."/>
            <person name="Rusch D."/>
            <person name="Podicherti R."/>
            <person name="Tsui H.-C.T."/>
            <person name="Winkler M.E."/>
        </authorList>
    </citation>
    <scope>NUCLEOTIDE SEQUENCE</scope>
    <source>
        <strain evidence="2">ZC4RG45</strain>
    </source>
</reference>
<dbReference type="GO" id="GO:0032259">
    <property type="term" value="P:methylation"/>
    <property type="evidence" value="ECO:0007669"/>
    <property type="project" value="UniProtKB-KW"/>
</dbReference>
<feature type="domain" description="Methyltransferase type 11" evidence="1">
    <location>
        <begin position="56"/>
        <end position="147"/>
    </location>
</feature>
<dbReference type="PANTHER" id="PTHR43591">
    <property type="entry name" value="METHYLTRANSFERASE"/>
    <property type="match status" value="1"/>
</dbReference>
<keyword evidence="2" id="KW-0489">Methyltransferase</keyword>